<comment type="caution">
    <text evidence="2">The sequence shown here is derived from an EMBL/GenBank/DDBJ whole genome shotgun (WGS) entry which is preliminary data.</text>
</comment>
<organism evidence="2 3">
    <name type="scientific">Gardnerella vaginalis</name>
    <dbReference type="NCBI Taxonomy" id="2702"/>
    <lineage>
        <taxon>Bacteria</taxon>
        <taxon>Bacillati</taxon>
        <taxon>Actinomycetota</taxon>
        <taxon>Actinomycetes</taxon>
        <taxon>Bifidobacteriales</taxon>
        <taxon>Bifidobacteriaceae</taxon>
        <taxon>Gardnerella</taxon>
    </lineage>
</organism>
<proteinExistence type="predicted"/>
<name>A0A133NVR6_GARVA</name>
<protein>
    <submittedName>
        <fullName evidence="2">Uncharacterized protein</fullName>
    </submittedName>
</protein>
<keyword evidence="1" id="KW-0812">Transmembrane</keyword>
<accession>A0A133NVR6</accession>
<evidence type="ECO:0000313" key="2">
    <source>
        <dbReference type="EMBL" id="KXA20384.1"/>
    </source>
</evidence>
<gene>
    <name evidence="2" type="ORF">HMPREF3208_00814</name>
</gene>
<evidence type="ECO:0000256" key="1">
    <source>
        <dbReference type="SAM" id="Phobius"/>
    </source>
</evidence>
<dbReference type="AlphaFoldDB" id="A0A133NVR6"/>
<keyword evidence="1" id="KW-0472">Membrane</keyword>
<keyword evidence="1" id="KW-1133">Transmembrane helix</keyword>
<feature type="transmembrane region" description="Helical" evidence="1">
    <location>
        <begin position="6"/>
        <end position="29"/>
    </location>
</feature>
<evidence type="ECO:0000313" key="3">
    <source>
        <dbReference type="Proteomes" id="UP000070687"/>
    </source>
</evidence>
<dbReference type="EMBL" id="LRQB01000048">
    <property type="protein sequence ID" value="KXA20384.1"/>
    <property type="molecule type" value="Genomic_DNA"/>
</dbReference>
<reference evidence="2 3" key="1">
    <citation type="submission" date="2016-01" db="EMBL/GenBank/DDBJ databases">
        <authorList>
            <person name="Oliw E.H."/>
        </authorList>
    </citation>
    <scope>NUCLEOTIDE SEQUENCE [LARGE SCALE GENOMIC DNA]</scope>
    <source>
        <strain evidence="2 3">PSS_7772B</strain>
    </source>
</reference>
<sequence>MYCTVIQYYINVLHCITIALRLLCVYVYCATCLKFKVFEFGVKNFRILVSF</sequence>
<dbReference type="PATRIC" id="fig|2702.100.peg.794"/>
<dbReference type="Proteomes" id="UP000070687">
    <property type="component" value="Unassembled WGS sequence"/>
</dbReference>